<evidence type="ECO:0000313" key="2">
    <source>
        <dbReference type="Proteomes" id="UP000001495"/>
    </source>
</evidence>
<dbReference type="AlphaFoldDB" id="C7P7Z3"/>
<reference evidence="1" key="1">
    <citation type="submission" date="2009-08" db="EMBL/GenBank/DDBJ databases">
        <title>Complete sequence of chromosome of Methanocaldococcus fervens AG86.</title>
        <authorList>
            <consortium name="US DOE Joint Genome Institute"/>
            <person name="Lucas S."/>
            <person name="Copeland A."/>
            <person name="Lapidus A."/>
            <person name="Glavina del Rio T."/>
            <person name="Tice H."/>
            <person name="Bruce D."/>
            <person name="Goodwin L."/>
            <person name="Pitluck S."/>
            <person name="Chertkov O."/>
            <person name="Detter J.C."/>
            <person name="Han C."/>
            <person name="Tapia R."/>
            <person name="Larimer F."/>
            <person name="Land M."/>
            <person name="Hauser L."/>
            <person name="Kyrpides N."/>
            <person name="Ovchinnikova G."/>
            <person name="Lupa-Sieprawska M."/>
            <person name="Whitman W.B."/>
        </authorList>
    </citation>
    <scope>NUCLEOTIDE SEQUENCE [LARGE SCALE GENOMIC DNA]</scope>
    <source>
        <strain evidence="1">AG86</strain>
    </source>
</reference>
<dbReference type="PANTHER" id="PTHR23290">
    <property type="entry name" value="RRNA N6-ADENOSINE-METHYLTRANSFERASE METTL5"/>
    <property type="match status" value="1"/>
</dbReference>
<keyword evidence="1" id="KW-0489">Methyltransferase</keyword>
<proteinExistence type="predicted"/>
<dbReference type="GeneID" id="8365536"/>
<dbReference type="Proteomes" id="UP000001495">
    <property type="component" value="Chromosome"/>
</dbReference>
<sequence length="210" mass="23855">MIKKKHLEMILDSLKSHPNPKADLEQYTIDGKLASDILFFAVNDFYGNVVIDLGCGTGRLAIGSKILGAKRAIGIDIDKESIETAKENAKKANVDVDFYCMDIRDVDNEFLNDILGEGKNLKKVVIQNPPFGAQKKHADRIFLDKALEIGDIIYTIHNYPTKDFVMKYVEDKGGRITHIYEAFFRIPAIYEFHKKRAVNIPVVVFRIESY</sequence>
<dbReference type="RefSeq" id="WP_015791412.1">
    <property type="nucleotide sequence ID" value="NC_013156.1"/>
</dbReference>
<dbReference type="SUPFAM" id="SSF53335">
    <property type="entry name" value="S-adenosyl-L-methionine-dependent methyltransferases"/>
    <property type="match status" value="1"/>
</dbReference>
<dbReference type="OrthoDB" id="31271at2157"/>
<dbReference type="CDD" id="cd02440">
    <property type="entry name" value="AdoMet_MTases"/>
    <property type="match status" value="1"/>
</dbReference>
<dbReference type="EMBL" id="CP001696">
    <property type="protein sequence ID" value="ACV24675.1"/>
    <property type="molecule type" value="Genomic_DNA"/>
</dbReference>
<dbReference type="Gene3D" id="3.40.50.150">
    <property type="entry name" value="Vaccinia Virus protein VP39"/>
    <property type="match status" value="1"/>
</dbReference>
<dbReference type="KEGG" id="mfe:Mefer_0857"/>
<dbReference type="HOGENOM" id="CLU_074702_1_0_2"/>
<keyword evidence="2" id="KW-1185">Reference proteome</keyword>
<dbReference type="Pfam" id="PF06325">
    <property type="entry name" value="PrmA"/>
    <property type="match status" value="1"/>
</dbReference>
<dbReference type="PANTHER" id="PTHR23290:SF0">
    <property type="entry name" value="RRNA N6-ADENOSINE-METHYLTRANSFERASE METTL5"/>
    <property type="match status" value="1"/>
</dbReference>
<evidence type="ECO:0000313" key="1">
    <source>
        <dbReference type="EMBL" id="ACV24675.1"/>
    </source>
</evidence>
<dbReference type="eggNOG" id="arCOG00910">
    <property type="taxonomic scope" value="Archaea"/>
</dbReference>
<dbReference type="GO" id="GO:0032259">
    <property type="term" value="P:methylation"/>
    <property type="evidence" value="ECO:0007669"/>
    <property type="project" value="UniProtKB-KW"/>
</dbReference>
<gene>
    <name evidence="1" type="ordered locus">Mefer_0857</name>
</gene>
<dbReference type="GO" id="GO:0008168">
    <property type="term" value="F:methyltransferase activity"/>
    <property type="evidence" value="ECO:0007669"/>
    <property type="project" value="UniProtKB-KW"/>
</dbReference>
<protein>
    <submittedName>
        <fullName evidence="1">Methyltransferase small</fullName>
    </submittedName>
</protein>
<accession>C7P7Z3</accession>
<dbReference type="STRING" id="573064.Mefer_0857"/>
<dbReference type="InterPro" id="IPR029063">
    <property type="entry name" value="SAM-dependent_MTases_sf"/>
</dbReference>
<name>C7P7Z3_METFA</name>
<dbReference type="InterPro" id="IPR051720">
    <property type="entry name" value="rRNA_MeTrfase/Polyamine_Synth"/>
</dbReference>
<organism evidence="1 2">
    <name type="scientific">Methanocaldococcus fervens (strain DSM 4213 / JCM 15782 / AG86)</name>
    <name type="common">Methanococcus fervens</name>
    <dbReference type="NCBI Taxonomy" id="573064"/>
    <lineage>
        <taxon>Archaea</taxon>
        <taxon>Methanobacteriati</taxon>
        <taxon>Methanobacteriota</taxon>
        <taxon>Methanomada group</taxon>
        <taxon>Methanococci</taxon>
        <taxon>Methanococcales</taxon>
        <taxon>Methanocaldococcaceae</taxon>
        <taxon>Methanocaldococcus</taxon>
    </lineage>
</organism>
<keyword evidence="1" id="KW-0808">Transferase</keyword>